<dbReference type="InterPro" id="IPR011006">
    <property type="entry name" value="CheY-like_superfamily"/>
</dbReference>
<feature type="domain" description="OmpR/PhoB-type" evidence="9">
    <location>
        <begin position="133"/>
        <end position="231"/>
    </location>
</feature>
<dbReference type="CDD" id="cd00383">
    <property type="entry name" value="trans_reg_C"/>
    <property type="match status" value="1"/>
</dbReference>
<dbReference type="Gene3D" id="6.10.250.690">
    <property type="match status" value="1"/>
</dbReference>
<dbReference type="PROSITE" id="PS51755">
    <property type="entry name" value="OMPR_PHOB"/>
    <property type="match status" value="1"/>
</dbReference>
<dbReference type="Proteomes" id="UP000673375">
    <property type="component" value="Unassembled WGS sequence"/>
</dbReference>
<organism evidence="10 11">
    <name type="scientific">Enterococcus larvae</name>
    <dbReference type="NCBI Taxonomy" id="2794352"/>
    <lineage>
        <taxon>Bacteria</taxon>
        <taxon>Bacillati</taxon>
        <taxon>Bacillota</taxon>
        <taxon>Bacilli</taxon>
        <taxon>Lactobacillales</taxon>
        <taxon>Enterococcaceae</taxon>
        <taxon>Enterococcus</taxon>
    </lineage>
</organism>
<dbReference type="CDD" id="cd17574">
    <property type="entry name" value="REC_OmpR"/>
    <property type="match status" value="1"/>
</dbReference>
<evidence type="ECO:0000256" key="2">
    <source>
        <dbReference type="ARBA" id="ARBA00023012"/>
    </source>
</evidence>
<keyword evidence="1 6" id="KW-0597">Phosphoprotein</keyword>
<dbReference type="Gene3D" id="3.40.50.2300">
    <property type="match status" value="1"/>
</dbReference>
<gene>
    <name evidence="10" type="ORF">I6N96_18995</name>
</gene>
<keyword evidence="4 7" id="KW-0238">DNA-binding</keyword>
<dbReference type="SUPFAM" id="SSF52172">
    <property type="entry name" value="CheY-like"/>
    <property type="match status" value="1"/>
</dbReference>
<dbReference type="SUPFAM" id="SSF46894">
    <property type="entry name" value="C-terminal effector domain of the bipartite response regulators"/>
    <property type="match status" value="1"/>
</dbReference>
<name>A0ABS4CQN0_9ENTE</name>
<keyword evidence="2" id="KW-0902">Two-component regulatory system</keyword>
<dbReference type="InterPro" id="IPR016032">
    <property type="entry name" value="Sig_transdc_resp-reg_C-effctor"/>
</dbReference>
<dbReference type="PROSITE" id="PS50110">
    <property type="entry name" value="RESPONSE_REGULATORY"/>
    <property type="match status" value="1"/>
</dbReference>
<evidence type="ECO:0000256" key="5">
    <source>
        <dbReference type="ARBA" id="ARBA00023163"/>
    </source>
</evidence>
<evidence type="ECO:0000259" key="8">
    <source>
        <dbReference type="PROSITE" id="PS50110"/>
    </source>
</evidence>
<dbReference type="Pfam" id="PF00072">
    <property type="entry name" value="Response_reg"/>
    <property type="match status" value="1"/>
</dbReference>
<feature type="domain" description="Response regulatory" evidence="8">
    <location>
        <begin position="5"/>
        <end position="120"/>
    </location>
</feature>
<comment type="caution">
    <text evidence="10">The sequence shown here is derived from an EMBL/GenBank/DDBJ whole genome shotgun (WGS) entry which is preliminary data.</text>
</comment>
<evidence type="ECO:0000256" key="7">
    <source>
        <dbReference type="PROSITE-ProRule" id="PRU01091"/>
    </source>
</evidence>
<evidence type="ECO:0000256" key="1">
    <source>
        <dbReference type="ARBA" id="ARBA00022553"/>
    </source>
</evidence>
<dbReference type="EMBL" id="JAEDXU010000015">
    <property type="protein sequence ID" value="MBP1048385.1"/>
    <property type="molecule type" value="Genomic_DNA"/>
</dbReference>
<dbReference type="RefSeq" id="WP_209559149.1">
    <property type="nucleotide sequence ID" value="NZ_JAEDXU010000015.1"/>
</dbReference>
<dbReference type="InterPro" id="IPR039420">
    <property type="entry name" value="WalR-like"/>
</dbReference>
<dbReference type="PANTHER" id="PTHR48111">
    <property type="entry name" value="REGULATOR OF RPOS"/>
    <property type="match status" value="1"/>
</dbReference>
<feature type="DNA-binding region" description="OmpR/PhoB-type" evidence="7">
    <location>
        <begin position="133"/>
        <end position="231"/>
    </location>
</feature>
<evidence type="ECO:0000256" key="6">
    <source>
        <dbReference type="PROSITE-ProRule" id="PRU00169"/>
    </source>
</evidence>
<dbReference type="PANTHER" id="PTHR48111:SF22">
    <property type="entry name" value="REGULATOR OF RPOS"/>
    <property type="match status" value="1"/>
</dbReference>
<protein>
    <submittedName>
        <fullName evidence="10">Response regulator transcription factor</fullName>
    </submittedName>
</protein>
<evidence type="ECO:0000256" key="3">
    <source>
        <dbReference type="ARBA" id="ARBA00023015"/>
    </source>
</evidence>
<dbReference type="Gene3D" id="1.10.10.10">
    <property type="entry name" value="Winged helix-like DNA-binding domain superfamily/Winged helix DNA-binding domain"/>
    <property type="match status" value="1"/>
</dbReference>
<keyword evidence="3" id="KW-0805">Transcription regulation</keyword>
<accession>A0ABS4CQN0</accession>
<proteinExistence type="predicted"/>
<sequence>MAEIRILLVEDEESLASFISEELTFEEYQVVHAKDGAEALKIFDEQQEQLSLILLDWMLPEYDGITVARRIRRKSNIPIIMMTARDQLTDKITGLDVGADDYITKPFDIEELLARIRVIIRRLEQMEQLKEPPLVYQYQDLSLDLAKHMVERFDEPIQLTQKEFGLLLELMKRPEEVLTRDELLNVVWGYDYFGQTNVVDVYIRSLRNKMDYNPETRLIQTVRGSGYVLRADHEKK</sequence>
<evidence type="ECO:0000259" key="9">
    <source>
        <dbReference type="PROSITE" id="PS51755"/>
    </source>
</evidence>
<dbReference type="InterPro" id="IPR001867">
    <property type="entry name" value="OmpR/PhoB-type_DNA-bd"/>
</dbReference>
<reference evidence="10 11" key="1">
    <citation type="submission" date="2020-12" db="EMBL/GenBank/DDBJ databases">
        <title>Vagococcus allomyrinae sp. nov. and Enterococcus lavae sp. nov., isolated from the larvae of Allomyrina dichotoma.</title>
        <authorList>
            <person name="Lee S.D."/>
        </authorList>
    </citation>
    <scope>NUCLEOTIDE SEQUENCE [LARGE SCALE GENOMIC DNA]</scope>
    <source>
        <strain evidence="10 11">BWM-S5</strain>
    </source>
</reference>
<dbReference type="InterPro" id="IPR001789">
    <property type="entry name" value="Sig_transdc_resp-reg_receiver"/>
</dbReference>
<keyword evidence="5" id="KW-0804">Transcription</keyword>
<dbReference type="Pfam" id="PF00486">
    <property type="entry name" value="Trans_reg_C"/>
    <property type="match status" value="1"/>
</dbReference>
<dbReference type="SMART" id="SM00448">
    <property type="entry name" value="REC"/>
    <property type="match status" value="1"/>
</dbReference>
<feature type="modified residue" description="4-aspartylphosphate" evidence="6">
    <location>
        <position position="56"/>
    </location>
</feature>
<dbReference type="SMART" id="SM00862">
    <property type="entry name" value="Trans_reg_C"/>
    <property type="match status" value="1"/>
</dbReference>
<keyword evidence="11" id="KW-1185">Reference proteome</keyword>
<dbReference type="InterPro" id="IPR036388">
    <property type="entry name" value="WH-like_DNA-bd_sf"/>
</dbReference>
<evidence type="ECO:0000313" key="11">
    <source>
        <dbReference type="Proteomes" id="UP000673375"/>
    </source>
</evidence>
<evidence type="ECO:0000256" key="4">
    <source>
        <dbReference type="ARBA" id="ARBA00023125"/>
    </source>
</evidence>
<evidence type="ECO:0000313" key="10">
    <source>
        <dbReference type="EMBL" id="MBP1048385.1"/>
    </source>
</evidence>